<protein>
    <submittedName>
        <fullName evidence="1">Uncharacterized protein</fullName>
    </submittedName>
</protein>
<proteinExistence type="predicted"/>
<accession>A0A5M3XQ59</accession>
<sequence length="47" mass="5209">MIHEALNLLGEAHLEEAYTVAFEEWDSSEDTLLWDSAAGDGLSDAER</sequence>
<reference evidence="1 2" key="1">
    <citation type="submission" date="2019-10" db="EMBL/GenBank/DDBJ databases">
        <title>Whole genome shotgun sequence of Acrocarpospora pleiomorpha NBRC 16267.</title>
        <authorList>
            <person name="Ichikawa N."/>
            <person name="Kimura A."/>
            <person name="Kitahashi Y."/>
            <person name="Komaki H."/>
            <person name="Oguchi A."/>
        </authorList>
    </citation>
    <scope>NUCLEOTIDE SEQUENCE [LARGE SCALE GENOMIC DNA]</scope>
    <source>
        <strain evidence="1 2">NBRC 16267</strain>
    </source>
</reference>
<evidence type="ECO:0000313" key="1">
    <source>
        <dbReference type="EMBL" id="GES23142.1"/>
    </source>
</evidence>
<dbReference type="OrthoDB" id="3692970at2"/>
<dbReference type="Proteomes" id="UP000377595">
    <property type="component" value="Unassembled WGS sequence"/>
</dbReference>
<keyword evidence="2" id="KW-1185">Reference proteome</keyword>
<organism evidence="1 2">
    <name type="scientific">Acrocarpospora pleiomorpha</name>
    <dbReference type="NCBI Taxonomy" id="90975"/>
    <lineage>
        <taxon>Bacteria</taxon>
        <taxon>Bacillati</taxon>
        <taxon>Actinomycetota</taxon>
        <taxon>Actinomycetes</taxon>
        <taxon>Streptosporangiales</taxon>
        <taxon>Streptosporangiaceae</taxon>
        <taxon>Acrocarpospora</taxon>
    </lineage>
</organism>
<gene>
    <name evidence="1" type="ORF">Aple_060410</name>
</gene>
<dbReference type="AlphaFoldDB" id="A0A5M3XQ59"/>
<comment type="caution">
    <text evidence="1">The sequence shown here is derived from an EMBL/GenBank/DDBJ whole genome shotgun (WGS) entry which is preliminary data.</text>
</comment>
<name>A0A5M3XQ59_9ACTN</name>
<dbReference type="EMBL" id="BLAF01000038">
    <property type="protein sequence ID" value="GES23142.1"/>
    <property type="molecule type" value="Genomic_DNA"/>
</dbReference>
<evidence type="ECO:0000313" key="2">
    <source>
        <dbReference type="Proteomes" id="UP000377595"/>
    </source>
</evidence>
<dbReference type="RefSeq" id="WP_155348054.1">
    <property type="nucleotide sequence ID" value="NZ_BAAAHM010000039.1"/>
</dbReference>